<protein>
    <submittedName>
        <fullName evidence="1">YqgQ family protein</fullName>
    </submittedName>
</protein>
<dbReference type="InterPro" id="IPR009256">
    <property type="entry name" value="YqgQ-like"/>
</dbReference>
<dbReference type="InterPro" id="IPR023164">
    <property type="entry name" value="YqgQ-like_sf"/>
</dbReference>
<gene>
    <name evidence="1" type="ORF">ACFPM4_00075</name>
</gene>
<keyword evidence="2" id="KW-1185">Reference proteome</keyword>
<evidence type="ECO:0000313" key="2">
    <source>
        <dbReference type="Proteomes" id="UP001596147"/>
    </source>
</evidence>
<comment type="caution">
    <text evidence="1">The sequence shown here is derived from an EMBL/GenBank/DDBJ whole genome shotgun (WGS) entry which is preliminary data.</text>
</comment>
<evidence type="ECO:0000313" key="1">
    <source>
        <dbReference type="EMBL" id="MFC5463138.1"/>
    </source>
</evidence>
<dbReference type="EMBL" id="JBHSMC010000001">
    <property type="protein sequence ID" value="MFC5463138.1"/>
    <property type="molecule type" value="Genomic_DNA"/>
</dbReference>
<organism evidence="1 2">
    <name type="scientific">Lederbergia graminis</name>
    <dbReference type="NCBI Taxonomy" id="735518"/>
    <lineage>
        <taxon>Bacteria</taxon>
        <taxon>Bacillati</taxon>
        <taxon>Bacillota</taxon>
        <taxon>Bacilli</taxon>
        <taxon>Bacillales</taxon>
        <taxon>Bacillaceae</taxon>
        <taxon>Lederbergia</taxon>
    </lineage>
</organism>
<dbReference type="Proteomes" id="UP001596147">
    <property type="component" value="Unassembled WGS sequence"/>
</dbReference>
<accession>A0ABW0LB97</accession>
<sequence>MNSVYDVQQLLKKFGTIVYIGERMLDLEIMESELKELYFHHFISIEELQLGLAILRNEMKKEEKKREG</sequence>
<dbReference type="RefSeq" id="WP_382346310.1">
    <property type="nucleotide sequence ID" value="NZ_JBHSMC010000001.1"/>
</dbReference>
<name>A0ABW0LB97_9BACI</name>
<proteinExistence type="predicted"/>
<dbReference type="Gene3D" id="1.10.287.760">
    <property type="entry name" value="YqgQ-like"/>
    <property type="match status" value="1"/>
</dbReference>
<reference evidence="2" key="1">
    <citation type="journal article" date="2019" name="Int. J. Syst. Evol. Microbiol.">
        <title>The Global Catalogue of Microorganisms (GCM) 10K type strain sequencing project: providing services to taxonomists for standard genome sequencing and annotation.</title>
        <authorList>
            <consortium name="The Broad Institute Genomics Platform"/>
            <consortium name="The Broad Institute Genome Sequencing Center for Infectious Disease"/>
            <person name="Wu L."/>
            <person name="Ma J."/>
        </authorList>
    </citation>
    <scope>NUCLEOTIDE SEQUENCE [LARGE SCALE GENOMIC DNA]</scope>
    <source>
        <strain evidence="2">CGMCC 1.12237</strain>
    </source>
</reference>
<dbReference type="SUPFAM" id="SSF158379">
    <property type="entry name" value="YqgQ-like"/>
    <property type="match status" value="1"/>
</dbReference>
<dbReference type="Pfam" id="PF06014">
    <property type="entry name" value="YqgQ-like"/>
    <property type="match status" value="1"/>
</dbReference>